<evidence type="ECO:0000313" key="6">
    <source>
        <dbReference type="EMBL" id="OGY25249.1"/>
    </source>
</evidence>
<dbReference type="Pfam" id="PF00472">
    <property type="entry name" value="RF-1"/>
    <property type="match status" value="1"/>
</dbReference>
<evidence type="ECO:0000256" key="3">
    <source>
        <dbReference type="ARBA" id="ARBA00022481"/>
    </source>
</evidence>
<sequence length="299" mass="33854">MDYLAKQINDLKKKIEETKKLELDPQLAKLAKEELLSLQQQLQTLESPALRPENTTTKAAIIEIRAAAGGNEAGLFAADLYRMYARYSQNMGWRVEQLSLNEGGIGNIKEIIFLIEGEGAYKKLQYESGVHRVQRVPATESSGRIHTSTATVAILPEITESQLHIDPKELRVETFRASGHGGQNVQKVETAVRIVHLPTNLVVTCQSERSQFQNKERAFSVLRSRLYEAKIEAEKMGIDITRKTQVGTGERSEKIRTYNFPQDRITDHRIGKSFHNIEDILNGNLTLLISSLEKHYRNK</sequence>
<gene>
    <name evidence="6" type="ORF">A2134_02080</name>
</gene>
<name>A0A1G1WC30_9BACT</name>
<reference evidence="6 7" key="1">
    <citation type="journal article" date="2016" name="Nat. Commun.">
        <title>Thousands of microbial genomes shed light on interconnected biogeochemical processes in an aquifer system.</title>
        <authorList>
            <person name="Anantharaman K."/>
            <person name="Brown C.T."/>
            <person name="Hug L.A."/>
            <person name="Sharon I."/>
            <person name="Castelle C.J."/>
            <person name="Probst A.J."/>
            <person name="Thomas B.C."/>
            <person name="Singh A."/>
            <person name="Wilkins M.J."/>
            <person name="Karaoz U."/>
            <person name="Brodie E.L."/>
            <person name="Williams K.H."/>
            <person name="Hubbard S.S."/>
            <person name="Banfield J.F."/>
        </authorList>
    </citation>
    <scope>NUCLEOTIDE SEQUENCE [LARGE SCALE GENOMIC DNA]</scope>
</reference>
<proteinExistence type="inferred from homology"/>
<dbReference type="GO" id="GO:0003747">
    <property type="term" value="F:translation release factor activity"/>
    <property type="evidence" value="ECO:0007669"/>
    <property type="project" value="InterPro"/>
</dbReference>
<dbReference type="InterPro" id="IPR000352">
    <property type="entry name" value="Pep_chain_release_fac_I"/>
</dbReference>
<dbReference type="Pfam" id="PF03462">
    <property type="entry name" value="PCRF"/>
    <property type="match status" value="1"/>
</dbReference>
<dbReference type="SUPFAM" id="SSF75620">
    <property type="entry name" value="Release factor"/>
    <property type="match status" value="1"/>
</dbReference>
<dbReference type="InterPro" id="IPR050057">
    <property type="entry name" value="Prokaryotic/Mito_RF"/>
</dbReference>
<dbReference type="AlphaFoldDB" id="A0A1G1WC30"/>
<organism evidence="6 7">
    <name type="scientific">Candidatus Woykebacteria bacterium RBG_16_39_9b</name>
    <dbReference type="NCBI Taxonomy" id="1802595"/>
    <lineage>
        <taxon>Bacteria</taxon>
        <taxon>Candidatus Woykeibacteriota</taxon>
    </lineage>
</organism>
<dbReference type="FunFam" id="3.30.160.20:FF:000004">
    <property type="entry name" value="Peptide chain release factor 1"/>
    <property type="match status" value="1"/>
</dbReference>
<protein>
    <submittedName>
        <fullName evidence="6">Peptide chain release factor 1</fullName>
    </submittedName>
</protein>
<dbReference type="InterPro" id="IPR005139">
    <property type="entry name" value="PCRF"/>
</dbReference>
<dbReference type="PANTHER" id="PTHR43804:SF7">
    <property type="entry name" value="LD18447P"/>
    <property type="match status" value="1"/>
</dbReference>
<evidence type="ECO:0000313" key="7">
    <source>
        <dbReference type="Proteomes" id="UP000178162"/>
    </source>
</evidence>
<accession>A0A1G1WC30</accession>
<comment type="caution">
    <text evidence="6">The sequence shown here is derived from an EMBL/GenBank/DDBJ whole genome shotgun (WGS) entry which is preliminary data.</text>
</comment>
<comment type="function">
    <text evidence="1">Peptide chain release factor 1 directs the termination of translation in response to the peptide chain termination codons UAG and UAA.</text>
</comment>
<dbReference type="FunFam" id="3.30.70.1660:FF:000002">
    <property type="entry name" value="Peptide chain release factor 1"/>
    <property type="match status" value="1"/>
</dbReference>
<dbReference type="InterPro" id="IPR045853">
    <property type="entry name" value="Pep_chain_release_fac_I_sf"/>
</dbReference>
<dbReference type="Proteomes" id="UP000178162">
    <property type="component" value="Unassembled WGS sequence"/>
</dbReference>
<dbReference type="STRING" id="1802595.A2134_02080"/>
<keyword evidence="3" id="KW-0488">Methylation</keyword>
<dbReference type="SMART" id="SM00937">
    <property type="entry name" value="PCRF"/>
    <property type="match status" value="1"/>
</dbReference>
<evidence type="ECO:0000256" key="1">
    <source>
        <dbReference type="ARBA" id="ARBA00002986"/>
    </source>
</evidence>
<keyword evidence="4" id="KW-0648">Protein biosynthesis</keyword>
<dbReference type="Gene3D" id="3.30.70.1660">
    <property type="match status" value="2"/>
</dbReference>
<evidence type="ECO:0000256" key="2">
    <source>
        <dbReference type="ARBA" id="ARBA00010835"/>
    </source>
</evidence>
<evidence type="ECO:0000256" key="4">
    <source>
        <dbReference type="ARBA" id="ARBA00022917"/>
    </source>
</evidence>
<dbReference type="Gene3D" id="3.30.160.20">
    <property type="match status" value="1"/>
</dbReference>
<evidence type="ECO:0000259" key="5">
    <source>
        <dbReference type="SMART" id="SM00937"/>
    </source>
</evidence>
<dbReference type="EMBL" id="MHCR01000019">
    <property type="protein sequence ID" value="OGY25249.1"/>
    <property type="molecule type" value="Genomic_DNA"/>
</dbReference>
<comment type="similarity">
    <text evidence="2">Belongs to the prokaryotic/mitochondrial release factor family.</text>
</comment>
<feature type="domain" description="Peptide chain release factor" evidence="5">
    <location>
        <begin position="16"/>
        <end position="127"/>
    </location>
</feature>
<dbReference type="GO" id="GO:0005737">
    <property type="term" value="C:cytoplasm"/>
    <property type="evidence" value="ECO:0007669"/>
    <property type="project" value="UniProtKB-ARBA"/>
</dbReference>
<dbReference type="PANTHER" id="PTHR43804">
    <property type="entry name" value="LD18447P"/>
    <property type="match status" value="1"/>
</dbReference>